<comment type="caution">
    <text evidence="11">The sequence shown here is derived from an EMBL/GenBank/DDBJ whole genome shotgun (WGS) entry which is preliminary data.</text>
</comment>
<reference evidence="11 12" key="1">
    <citation type="submission" date="2019-10" db="EMBL/GenBank/DDBJ databases">
        <title>Comparative genomics of sulfur disproportionating microorganisms.</title>
        <authorList>
            <person name="Ward L.M."/>
            <person name="Bertran E."/>
            <person name="Johnston D."/>
        </authorList>
    </citation>
    <scope>NUCLEOTIDE SEQUENCE [LARGE SCALE GENOMIC DNA]</scope>
    <source>
        <strain evidence="11 12">DSM 14055</strain>
    </source>
</reference>
<keyword evidence="3" id="KW-1003">Cell membrane</keyword>
<proteinExistence type="inferred from homology"/>
<dbReference type="PANTHER" id="PTHR35011">
    <property type="entry name" value="2,3-DIKETO-L-GULONATE TRAP TRANSPORTER SMALL PERMEASE PROTEIN YIAM"/>
    <property type="match status" value="1"/>
</dbReference>
<dbReference type="RefSeq" id="WP_152948382.1">
    <property type="nucleotide sequence ID" value="NZ_WHYR01000081.1"/>
</dbReference>
<evidence type="ECO:0000256" key="6">
    <source>
        <dbReference type="ARBA" id="ARBA00022989"/>
    </source>
</evidence>
<organism evidence="11 12">
    <name type="scientific">Desulfofundulus thermobenzoicus</name>
    <dbReference type="NCBI Taxonomy" id="29376"/>
    <lineage>
        <taxon>Bacteria</taxon>
        <taxon>Bacillati</taxon>
        <taxon>Bacillota</taxon>
        <taxon>Clostridia</taxon>
        <taxon>Eubacteriales</taxon>
        <taxon>Peptococcaceae</taxon>
        <taxon>Desulfofundulus</taxon>
    </lineage>
</organism>
<keyword evidence="6 9" id="KW-1133">Transmembrane helix</keyword>
<keyword evidence="2" id="KW-0813">Transport</keyword>
<evidence type="ECO:0000259" key="10">
    <source>
        <dbReference type="Pfam" id="PF04290"/>
    </source>
</evidence>
<protein>
    <submittedName>
        <fullName evidence="11">TRAP transporter small permease subunit</fullName>
    </submittedName>
</protein>
<dbReference type="Proteomes" id="UP000441717">
    <property type="component" value="Unassembled WGS sequence"/>
</dbReference>
<evidence type="ECO:0000256" key="7">
    <source>
        <dbReference type="ARBA" id="ARBA00023136"/>
    </source>
</evidence>
<dbReference type="GO" id="GO:0005886">
    <property type="term" value="C:plasma membrane"/>
    <property type="evidence" value="ECO:0007669"/>
    <property type="project" value="UniProtKB-SubCell"/>
</dbReference>
<evidence type="ECO:0000256" key="2">
    <source>
        <dbReference type="ARBA" id="ARBA00022448"/>
    </source>
</evidence>
<dbReference type="EMBL" id="WHYR01000081">
    <property type="protein sequence ID" value="MQL53934.1"/>
    <property type="molecule type" value="Genomic_DNA"/>
</dbReference>
<feature type="domain" description="Tripartite ATP-independent periplasmic transporters DctQ component" evidence="10">
    <location>
        <begin position="44"/>
        <end position="161"/>
    </location>
</feature>
<keyword evidence="7 9" id="KW-0472">Membrane</keyword>
<dbReference type="InterPro" id="IPR055348">
    <property type="entry name" value="DctQ"/>
</dbReference>
<evidence type="ECO:0000256" key="1">
    <source>
        <dbReference type="ARBA" id="ARBA00004429"/>
    </source>
</evidence>
<dbReference type="PANTHER" id="PTHR35011:SF5">
    <property type="entry name" value="SIALIC ACID TRAP TRANSPORTER SMALL PERMEASE PROTEIN SIAQ"/>
    <property type="match status" value="1"/>
</dbReference>
<feature type="transmembrane region" description="Helical" evidence="9">
    <location>
        <begin position="138"/>
        <end position="157"/>
    </location>
</feature>
<keyword evidence="12" id="KW-1185">Reference proteome</keyword>
<dbReference type="GO" id="GO:0015740">
    <property type="term" value="P:C4-dicarboxylate transport"/>
    <property type="evidence" value="ECO:0007669"/>
    <property type="project" value="TreeGrafter"/>
</dbReference>
<accession>A0A6N7IV22</accession>
<comment type="similarity">
    <text evidence="8">Belongs to the TRAP transporter small permease family.</text>
</comment>
<sequence length="169" mass="19215">MENKMESNVLNHREEQAVNKLTALGNTLEKVQLVVGSLLLAFFLAVIFLDVVMRESGRPIVWLQDVARFAFMWTIFFGAAIGLRRGTHYRIEILSHINFLKPFVFICQAVFIIILIFYGYQFALMGLERVAMPSGIPIFYSAISIPLAGIFMLYYLVESIRAWASAKKG</sequence>
<evidence type="ECO:0000256" key="5">
    <source>
        <dbReference type="ARBA" id="ARBA00022692"/>
    </source>
</evidence>
<dbReference type="GO" id="GO:0022857">
    <property type="term" value="F:transmembrane transporter activity"/>
    <property type="evidence" value="ECO:0007669"/>
    <property type="project" value="TreeGrafter"/>
</dbReference>
<keyword evidence="4" id="KW-0997">Cell inner membrane</keyword>
<evidence type="ECO:0000256" key="4">
    <source>
        <dbReference type="ARBA" id="ARBA00022519"/>
    </source>
</evidence>
<evidence type="ECO:0000256" key="8">
    <source>
        <dbReference type="ARBA" id="ARBA00038436"/>
    </source>
</evidence>
<comment type="subcellular location">
    <subcellularLocation>
        <location evidence="1">Cell inner membrane</location>
        <topology evidence="1">Multi-pass membrane protein</topology>
    </subcellularLocation>
</comment>
<feature type="transmembrane region" description="Helical" evidence="9">
    <location>
        <begin position="99"/>
        <end position="118"/>
    </location>
</feature>
<gene>
    <name evidence="11" type="ORF">GFC01_17055</name>
</gene>
<evidence type="ECO:0000313" key="12">
    <source>
        <dbReference type="Proteomes" id="UP000441717"/>
    </source>
</evidence>
<dbReference type="AlphaFoldDB" id="A0A6N7IV22"/>
<keyword evidence="5 9" id="KW-0812">Transmembrane</keyword>
<evidence type="ECO:0000256" key="9">
    <source>
        <dbReference type="SAM" id="Phobius"/>
    </source>
</evidence>
<evidence type="ECO:0000256" key="3">
    <source>
        <dbReference type="ARBA" id="ARBA00022475"/>
    </source>
</evidence>
<feature type="transmembrane region" description="Helical" evidence="9">
    <location>
        <begin position="31"/>
        <end position="49"/>
    </location>
</feature>
<dbReference type="OrthoDB" id="45144at2"/>
<dbReference type="Pfam" id="PF04290">
    <property type="entry name" value="DctQ"/>
    <property type="match status" value="1"/>
</dbReference>
<dbReference type="InterPro" id="IPR007387">
    <property type="entry name" value="TRAP_DctQ"/>
</dbReference>
<feature type="transmembrane region" description="Helical" evidence="9">
    <location>
        <begin position="69"/>
        <end position="87"/>
    </location>
</feature>
<evidence type="ECO:0000313" key="11">
    <source>
        <dbReference type="EMBL" id="MQL53934.1"/>
    </source>
</evidence>
<name>A0A6N7IV22_9FIRM</name>